<dbReference type="EMBL" id="QRDZ01000016">
    <property type="protein sequence ID" value="RED75209.1"/>
    <property type="molecule type" value="Genomic_DNA"/>
</dbReference>
<dbReference type="Gene3D" id="2.60.40.4270">
    <property type="entry name" value="Listeria-Bacteroides repeat domain"/>
    <property type="match status" value="2"/>
</dbReference>
<dbReference type="AlphaFoldDB" id="A0A3D9JN31"/>
<dbReference type="Pfam" id="PF00395">
    <property type="entry name" value="SLH"/>
    <property type="match status" value="3"/>
</dbReference>
<feature type="domain" description="SLH" evidence="3">
    <location>
        <begin position="900"/>
        <end position="959"/>
    </location>
</feature>
<dbReference type="OrthoDB" id="663332at2"/>
<comment type="subcellular location">
    <subcellularLocation>
        <location evidence="1">Cell envelope</location>
    </subcellularLocation>
</comment>
<dbReference type="InterPro" id="IPR001119">
    <property type="entry name" value="SLH_dom"/>
</dbReference>
<evidence type="ECO:0000259" key="3">
    <source>
        <dbReference type="PROSITE" id="PS51272"/>
    </source>
</evidence>
<feature type="domain" description="SLH" evidence="3">
    <location>
        <begin position="770"/>
        <end position="829"/>
    </location>
</feature>
<accession>A0A3D9JN31</accession>
<proteinExistence type="predicted"/>
<dbReference type="Gene3D" id="2.60.40.680">
    <property type="match status" value="1"/>
</dbReference>
<dbReference type="Pfam" id="PF23197">
    <property type="entry name" value="IG_AIR9"/>
    <property type="match status" value="1"/>
</dbReference>
<dbReference type="CDD" id="cd08548">
    <property type="entry name" value="Type_I_cohesin_like"/>
    <property type="match status" value="1"/>
</dbReference>
<dbReference type="NCBIfam" id="TIGR02543">
    <property type="entry name" value="List_Bact_rpt"/>
    <property type="match status" value="1"/>
</dbReference>
<reference evidence="4 5" key="1">
    <citation type="submission" date="2018-07" db="EMBL/GenBank/DDBJ databases">
        <title>Genomic Encyclopedia of Type Strains, Phase III (KMG-III): the genomes of soil and plant-associated and newly described type strains.</title>
        <authorList>
            <person name="Whitman W."/>
        </authorList>
    </citation>
    <scope>NUCLEOTIDE SEQUENCE [LARGE SCALE GENOMIC DNA]</scope>
    <source>
        <strain evidence="4 5">CECT 7287</strain>
    </source>
</reference>
<dbReference type="InterPro" id="IPR056284">
    <property type="entry name" value="AIR9-like_A9"/>
</dbReference>
<keyword evidence="5" id="KW-1185">Reference proteome</keyword>
<sequence length="959" mass="101764">MNNRMKTSLIAVLTFCLFLSLCSVAAAAPAKITFNLSNTAGEPGEEVAVNLTVDIPGDGFYYTYLPFVDWELPTSGYRFGSWVNGTSITIFLTIDENAPSGSYSVFMDRENTEVNKGPTSNTVNQPVNDYVDVAGTVTVHKQATVGTVSGTAGSLVNVPVTTNSTEPIGYYDLTIPYDPNALEVSVVTATYGGNLDYQDESGTLRVTWDGQADNTSIVNGQLFNVAFKIKTDSPLGDKALAIASGAVFKNTTGSVMTPFYTRPGSAKVTSNLAPVAENVSVTGTEVVGQTMTGTYSYSDHEEDAEDASMFKWYRADTAGGANEQLISGESEGDYTLQPADKGKYIRFEVTPAASAGTSPGVPVKSGFTGQIAAPTYPVAYDGNGATFGSLPTTPQGYEEGDVVAVLGNVGSLENPHHSFAGWTLDSLNSGSVYLPGDTLTIGTEPITLYAKWVVNRYTVSFHSNGGSAIESVQIDYDTAFAAPTRPSRSGYSFVGWYKDEQLTEAWSFDSDKIAGDTDLYAKWSRNSESSGGGGGPTVPAAQEGDSFKVKINGKEGIVGTLTTAVDKGRTVSLVSLDRTKLAALLESGDEGFKLAIPIAGAAASVTVELNGESVRTLESKQAILEFKTDKGSYVLPVSQLGIQEIARQLGASADLQQIKLRIEMADSSEAIANAFNGAASKGGFTIVARPLEFHVTAVNGSRSAEISVFSTFVEREIALPDGASADRVTTGVAVDPDGTARHVPTKIVQENGRQTARIHSLTNSSYAVIWNPIEFKDVADHWAKDAVNDMGSRLVIGGVGEERFSPDLDITRAEFAAIVVRALGLKPVQGISSYPDVDSKAWYQGEVEAAKAYGLVNGYSDGAFRPAERITREQALVILAQAMKLTGLKDKLQSSAQPSIDGFADADQISAWAKASVSESLQAGLVNGRKDNRLAPKSFISRAEVAVLVQRLLKESDLI</sequence>
<dbReference type="InterPro" id="IPR051465">
    <property type="entry name" value="Cell_Envelope_Struct_Comp"/>
</dbReference>
<dbReference type="GO" id="GO:0030246">
    <property type="term" value="F:carbohydrate binding"/>
    <property type="evidence" value="ECO:0007669"/>
    <property type="project" value="InterPro"/>
</dbReference>
<comment type="caution">
    <text evidence="4">The sequence shown here is derived from an EMBL/GenBank/DDBJ whole genome shotgun (WGS) entry which is preliminary data.</text>
</comment>
<dbReference type="Pfam" id="PF09479">
    <property type="entry name" value="Flg_new"/>
    <property type="match status" value="2"/>
</dbReference>
<dbReference type="SUPFAM" id="SSF49384">
    <property type="entry name" value="Carbohydrate-binding domain"/>
    <property type="match status" value="1"/>
</dbReference>
<name>A0A3D9JN31_9BACL</name>
<dbReference type="PROSITE" id="PS51272">
    <property type="entry name" value="SLH"/>
    <property type="match status" value="3"/>
</dbReference>
<feature type="chain" id="PRO_5017694708" evidence="2">
    <location>
        <begin position="28"/>
        <end position="959"/>
    </location>
</feature>
<dbReference type="InterPro" id="IPR002102">
    <property type="entry name" value="Cohesin_dom"/>
</dbReference>
<dbReference type="GO" id="GO:0000272">
    <property type="term" value="P:polysaccharide catabolic process"/>
    <property type="evidence" value="ECO:0007669"/>
    <property type="project" value="InterPro"/>
</dbReference>
<dbReference type="GO" id="GO:0030313">
    <property type="term" value="C:cell envelope"/>
    <property type="evidence" value="ECO:0007669"/>
    <property type="project" value="UniProtKB-SubCell"/>
</dbReference>
<feature type="domain" description="SLH" evidence="3">
    <location>
        <begin position="830"/>
        <end position="893"/>
    </location>
</feature>
<dbReference type="PANTHER" id="PTHR43308:SF5">
    <property type="entry name" value="S-LAYER PROTEIN _ PEPTIDOGLYCAN ENDO-BETA-N-ACETYLGLUCOSAMINIDASE"/>
    <property type="match status" value="1"/>
</dbReference>
<dbReference type="InterPro" id="IPR013378">
    <property type="entry name" value="InlB-like_B-rpt"/>
</dbReference>
<dbReference type="Gene3D" id="2.60.40.2700">
    <property type="match status" value="1"/>
</dbReference>
<dbReference type="Proteomes" id="UP000256977">
    <property type="component" value="Unassembled WGS sequence"/>
</dbReference>
<feature type="signal peptide" evidence="2">
    <location>
        <begin position="1"/>
        <end position="27"/>
    </location>
</feature>
<dbReference type="InterPro" id="IPR042229">
    <property type="entry name" value="Listeria/Bacterioides_rpt_sf"/>
</dbReference>
<evidence type="ECO:0000313" key="4">
    <source>
        <dbReference type="EMBL" id="RED75209.1"/>
    </source>
</evidence>
<dbReference type="InterPro" id="IPR008965">
    <property type="entry name" value="CBM2/CBM3_carb-bd_dom_sf"/>
</dbReference>
<protein>
    <submittedName>
        <fullName evidence="4">Putative repeat protein (TIGR02543 family)</fullName>
    </submittedName>
</protein>
<organism evidence="4 5">
    <name type="scientific">Cohnella phaseoli</name>
    <dbReference type="NCBI Taxonomy" id="456490"/>
    <lineage>
        <taxon>Bacteria</taxon>
        <taxon>Bacillati</taxon>
        <taxon>Bacillota</taxon>
        <taxon>Bacilli</taxon>
        <taxon>Bacillales</taxon>
        <taxon>Paenibacillaceae</taxon>
        <taxon>Cohnella</taxon>
    </lineage>
</organism>
<evidence type="ECO:0000256" key="2">
    <source>
        <dbReference type="SAM" id="SignalP"/>
    </source>
</evidence>
<keyword evidence="2" id="KW-0732">Signal</keyword>
<evidence type="ECO:0000313" key="5">
    <source>
        <dbReference type="Proteomes" id="UP000256977"/>
    </source>
</evidence>
<dbReference type="Pfam" id="PF00963">
    <property type="entry name" value="Cohesin"/>
    <property type="match status" value="1"/>
</dbReference>
<gene>
    <name evidence="4" type="ORF">DFP98_11611</name>
</gene>
<dbReference type="PANTHER" id="PTHR43308">
    <property type="entry name" value="OUTER MEMBRANE PROTEIN ALPHA-RELATED"/>
    <property type="match status" value="1"/>
</dbReference>
<evidence type="ECO:0000256" key="1">
    <source>
        <dbReference type="ARBA" id="ARBA00004196"/>
    </source>
</evidence>
<dbReference type="RefSeq" id="WP_116062321.1">
    <property type="nucleotide sequence ID" value="NZ_QRDZ01000016.1"/>
</dbReference>